<sequence length="89" mass="9689">MEAIRRKERMQGAKASGTLANLSEPIFSETSVECQRKLGEKAMVLRGLDVGYGEKCRVEPLNKPPQGIIARYPDGFTGGYQEATTVASV</sequence>
<proteinExistence type="predicted"/>
<accession>A0A225WRI1</accession>
<evidence type="ECO:0000313" key="2">
    <source>
        <dbReference type="Proteomes" id="UP000198211"/>
    </source>
</evidence>
<reference evidence="2" key="1">
    <citation type="submission" date="2017-03" db="EMBL/GenBank/DDBJ databases">
        <title>Phytopthora megakarya and P. palmivora, two closely related causual agents of cacao black pod achieved similar genome size and gene model numbers by different mechanisms.</title>
        <authorList>
            <person name="Ali S."/>
            <person name="Shao J."/>
            <person name="Larry D.J."/>
            <person name="Kronmiller B."/>
            <person name="Shen D."/>
            <person name="Strem M.D."/>
            <person name="Melnick R.L."/>
            <person name="Guiltinan M.J."/>
            <person name="Tyler B.M."/>
            <person name="Meinhardt L.W."/>
            <person name="Bailey B.A."/>
        </authorList>
    </citation>
    <scope>NUCLEOTIDE SEQUENCE [LARGE SCALE GENOMIC DNA]</scope>
    <source>
        <strain evidence="2">zdho120</strain>
    </source>
</reference>
<keyword evidence="2" id="KW-1185">Reference proteome</keyword>
<protein>
    <submittedName>
        <fullName evidence="1">Uncharacterized protein</fullName>
    </submittedName>
</protein>
<dbReference type="AlphaFoldDB" id="A0A225WRI1"/>
<comment type="caution">
    <text evidence="1">The sequence shown here is derived from an EMBL/GenBank/DDBJ whole genome shotgun (WGS) entry which is preliminary data.</text>
</comment>
<evidence type="ECO:0000313" key="1">
    <source>
        <dbReference type="EMBL" id="OWZ19657.1"/>
    </source>
</evidence>
<organism evidence="1 2">
    <name type="scientific">Phytophthora megakarya</name>
    <dbReference type="NCBI Taxonomy" id="4795"/>
    <lineage>
        <taxon>Eukaryota</taxon>
        <taxon>Sar</taxon>
        <taxon>Stramenopiles</taxon>
        <taxon>Oomycota</taxon>
        <taxon>Peronosporomycetes</taxon>
        <taxon>Peronosporales</taxon>
        <taxon>Peronosporaceae</taxon>
        <taxon>Phytophthora</taxon>
    </lineage>
</organism>
<dbReference type="EMBL" id="NBNE01000417">
    <property type="protein sequence ID" value="OWZ19657.1"/>
    <property type="molecule type" value="Genomic_DNA"/>
</dbReference>
<gene>
    <name evidence="1" type="ORF">PHMEG_0006063</name>
</gene>
<dbReference type="Proteomes" id="UP000198211">
    <property type="component" value="Unassembled WGS sequence"/>
</dbReference>
<name>A0A225WRI1_9STRA</name>